<evidence type="ECO:0000256" key="5">
    <source>
        <dbReference type="SAM" id="MobiDB-lite"/>
    </source>
</evidence>
<feature type="transmembrane region" description="Helical" evidence="6">
    <location>
        <begin position="892"/>
        <end position="909"/>
    </location>
</feature>
<reference evidence="8" key="1">
    <citation type="journal article" date="2008" name="Nat. Genet.">
        <title>The Pristionchus pacificus genome provides a unique perspective on nematode lifestyle and parasitism.</title>
        <authorList>
            <person name="Dieterich C."/>
            <person name="Clifton S.W."/>
            <person name="Schuster L.N."/>
            <person name="Chinwalla A."/>
            <person name="Delehaunty K."/>
            <person name="Dinkelacker I."/>
            <person name="Fulton L."/>
            <person name="Fulton R."/>
            <person name="Godfrey J."/>
            <person name="Minx P."/>
            <person name="Mitreva M."/>
            <person name="Roeseler W."/>
            <person name="Tian H."/>
            <person name="Witte H."/>
            <person name="Yang S.P."/>
            <person name="Wilson R.K."/>
            <person name="Sommer R.J."/>
        </authorList>
    </citation>
    <scope>NUCLEOTIDE SEQUENCE [LARGE SCALE GENOMIC DNA]</scope>
    <source>
        <strain evidence="8">PS312</strain>
    </source>
</reference>
<feature type="transmembrane region" description="Helical" evidence="6">
    <location>
        <begin position="825"/>
        <end position="847"/>
    </location>
</feature>
<feature type="transmembrane region" description="Helical" evidence="6">
    <location>
        <begin position="698"/>
        <end position="715"/>
    </location>
</feature>
<feature type="transmembrane region" description="Helical" evidence="6">
    <location>
        <begin position="508"/>
        <end position="531"/>
    </location>
</feature>
<feature type="transmembrane region" description="Helical" evidence="6">
    <location>
        <begin position="170"/>
        <end position="189"/>
    </location>
</feature>
<feature type="compositionally biased region" description="Low complexity" evidence="5">
    <location>
        <begin position="924"/>
        <end position="942"/>
    </location>
</feature>
<dbReference type="EnsemblMetazoa" id="PPA35353.1">
    <property type="protein sequence ID" value="PPA35353.1"/>
    <property type="gene ID" value="WBGene00273722"/>
</dbReference>
<dbReference type="Proteomes" id="UP000005239">
    <property type="component" value="Unassembled WGS sequence"/>
</dbReference>
<reference evidence="7" key="2">
    <citation type="submission" date="2022-06" db="UniProtKB">
        <authorList>
            <consortium name="EnsemblMetazoa"/>
        </authorList>
    </citation>
    <scope>IDENTIFICATION</scope>
    <source>
        <strain evidence="7">PS312</strain>
    </source>
</reference>
<dbReference type="InterPro" id="IPR036259">
    <property type="entry name" value="MFS_trans_sf"/>
</dbReference>
<dbReference type="GO" id="GO:0016020">
    <property type="term" value="C:membrane"/>
    <property type="evidence" value="ECO:0007669"/>
    <property type="project" value="UniProtKB-SubCell"/>
</dbReference>
<evidence type="ECO:0000256" key="4">
    <source>
        <dbReference type="ARBA" id="ARBA00023136"/>
    </source>
</evidence>
<comment type="subcellular location">
    <subcellularLocation>
        <location evidence="1">Membrane</location>
    </subcellularLocation>
</comment>
<keyword evidence="4 6" id="KW-0472">Membrane</keyword>
<dbReference type="Pfam" id="PF00083">
    <property type="entry name" value="Sugar_tr"/>
    <property type="match status" value="1"/>
</dbReference>
<gene>
    <name evidence="7" type="primary">WBGene00273722</name>
</gene>
<dbReference type="SUPFAM" id="SSF103473">
    <property type="entry name" value="MFS general substrate transporter"/>
    <property type="match status" value="2"/>
</dbReference>
<feature type="region of interest" description="Disordered" evidence="5">
    <location>
        <begin position="585"/>
        <end position="656"/>
    </location>
</feature>
<feature type="transmembrane region" description="Helical" evidence="6">
    <location>
        <begin position="854"/>
        <end position="872"/>
    </location>
</feature>
<feature type="transmembrane region" description="Helical" evidence="6">
    <location>
        <begin position="114"/>
        <end position="131"/>
    </location>
</feature>
<dbReference type="AlphaFoldDB" id="A0A2A6B607"/>
<organism evidence="7 8">
    <name type="scientific">Pristionchus pacificus</name>
    <name type="common">Parasitic nematode worm</name>
    <dbReference type="NCBI Taxonomy" id="54126"/>
    <lineage>
        <taxon>Eukaryota</taxon>
        <taxon>Metazoa</taxon>
        <taxon>Ecdysozoa</taxon>
        <taxon>Nematoda</taxon>
        <taxon>Chromadorea</taxon>
        <taxon>Rhabditida</taxon>
        <taxon>Rhabditina</taxon>
        <taxon>Diplogasteromorpha</taxon>
        <taxon>Diplogasteroidea</taxon>
        <taxon>Neodiplogasteridae</taxon>
        <taxon>Pristionchus</taxon>
    </lineage>
</organism>
<feature type="transmembrane region" description="Helical" evidence="6">
    <location>
        <begin position="745"/>
        <end position="764"/>
    </location>
</feature>
<accession>A0A2A6B607</accession>
<accession>A0A8R1ULQ4</accession>
<feature type="transmembrane region" description="Helical" evidence="6">
    <location>
        <begin position="257"/>
        <end position="279"/>
    </location>
</feature>
<feature type="transmembrane region" description="Helical" evidence="6">
    <location>
        <begin position="436"/>
        <end position="457"/>
    </location>
</feature>
<dbReference type="InterPro" id="IPR005828">
    <property type="entry name" value="MFS_sugar_transport-like"/>
</dbReference>
<dbReference type="GO" id="GO:0022857">
    <property type="term" value="F:transmembrane transporter activity"/>
    <property type="evidence" value="ECO:0007669"/>
    <property type="project" value="InterPro"/>
</dbReference>
<keyword evidence="3 6" id="KW-1133">Transmembrane helix</keyword>
<feature type="transmembrane region" description="Helical" evidence="6">
    <location>
        <begin position="543"/>
        <end position="560"/>
    </location>
</feature>
<feature type="transmembrane region" description="Helical" evidence="6">
    <location>
        <begin position="770"/>
        <end position="789"/>
    </location>
</feature>
<feature type="compositionally biased region" description="Basic and acidic residues" evidence="5">
    <location>
        <begin position="1"/>
        <end position="15"/>
    </location>
</feature>
<feature type="transmembrane region" description="Helical" evidence="6">
    <location>
        <begin position="478"/>
        <end position="502"/>
    </location>
</feature>
<feature type="compositionally biased region" description="Basic and acidic residues" evidence="5">
    <location>
        <begin position="23"/>
        <end position="43"/>
    </location>
</feature>
<evidence type="ECO:0000256" key="6">
    <source>
        <dbReference type="SAM" id="Phobius"/>
    </source>
</evidence>
<feature type="transmembrane region" description="Helical" evidence="6">
    <location>
        <begin position="378"/>
        <end position="399"/>
    </location>
</feature>
<evidence type="ECO:0000313" key="8">
    <source>
        <dbReference type="Proteomes" id="UP000005239"/>
    </source>
</evidence>
<feature type="transmembrane region" description="Helical" evidence="6">
    <location>
        <begin position="411"/>
        <end position="430"/>
    </location>
</feature>
<protein>
    <submittedName>
        <fullName evidence="7">Uncharacterized protein</fullName>
    </submittedName>
</protein>
<evidence type="ECO:0000256" key="3">
    <source>
        <dbReference type="ARBA" id="ARBA00022989"/>
    </source>
</evidence>
<evidence type="ECO:0000313" key="7">
    <source>
        <dbReference type="EnsemblMetazoa" id="PPA35353.1"/>
    </source>
</evidence>
<feature type="transmembrane region" description="Helical" evidence="6">
    <location>
        <begin position="201"/>
        <end position="225"/>
    </location>
</feature>
<dbReference type="Gene3D" id="1.20.1250.20">
    <property type="entry name" value="MFS general substrate transporter like domains"/>
    <property type="match status" value="2"/>
</dbReference>
<sequence>MSARGTVDERPAEGRTRRRNGGKKLDKTPEEKTKLLKLSKDSIPDAAAKSLSSPERTDKQSKGSNTGSSGSGGGSDNEETQGLHTASEPEYEARLTYEQAMMRFGDWKVIRRNVFGYVLIILFSTFTRSFVELLTVTSKMGTIVNGSSPALGCCCNLDRVPEKIQADEWIAAYSTSIKGYAAIGLAILGPWIEIYIGRRRLLLLGLAIGSSSAFGMVFLSSTLVIKLCFYCRIVMDMLINVLSFTTLIELVPYNQRFIAPLIIHMGTSLGLALNSIFFLRLRVVHYGIYLGASFFVGFIIAYYFTSDSICHLIATRRLEKAEDTIADIELSQVTNSSNTIYRYHEKVAKKVFEDLAYPDRDELKVFDFLGKLIRSEKLRAIIFLVIQSFSCGFIEFETLRMYSERFARPSLLIADQLMSFTLCFCLMYFLRKTNRARAMTVMHGSMMITIAFRRILLSFDHRNHCGSHLFVDIRFGPFSYFLNVAMGALLNTYMGFILLHFLEVAPSILRSSCTILVYVPMRMSFTLGYWLLENYRGLSDFRYLIYLLHFVMLVCLLFRNNTMMPFTLYFVDLIPAEVSVKEVDGEDYKEQTPKSYDSPHVKTPQEKKRISPTEDRTQKRSVWREKGTLPEAKSKLLKPSSGRAETQATAKQPLISPEGTEKQCKGLLTACEPEYEARLTYEQAMMRYGNWMSIRRNVFGYTLIILFSTFIKSFVSAQSSTGHPHSLPEISKANEVIANYSTTSLLRYTSIGIAILGPWIEIYIGRRKSLLIGLAIGSISAFGMVFTTSKLIVKIYFFGKMFMDILIIVLSFSTLIELVPYNQRFIAPLIFHFGTALGLAVNSLFFLRLSVSHYGIYLGATFFIGFIVAYYCTSDSICHLIATRRLEKAEDMAVVHLLGIVGLLVVCAGKQKKASEDAKKKETFSSTKSSKTTTASRASSTSVQQPAIPGGDSTKKEDKKSSSKTSSTGQKKLEEFPPCNDFKVPSLTPAEAAKRKHLLEQQRDQRMANGELTRDVDDTLDMVESMRIQEEDDRTPAEHLKTLDWSAGHPDRAKHLLRYEERKRFDEWNAKPHLLHRRYIRHLSVVLTMQTYQCELSKKEPGKAKSAAIVQEWCANWVRETANDFHAAKHAQCPYPHVSSDPIGCGDDHQFEGIMYIKWPKEGHHPKDDRVVTVDYIFSIFLIGQFKYSRVATVFYASFYTLSFVLLDYQFLYRYWAIKSLF</sequence>
<feature type="region of interest" description="Disordered" evidence="5">
    <location>
        <begin position="918"/>
        <end position="985"/>
    </location>
</feature>
<feature type="compositionally biased region" description="Basic and acidic residues" evidence="5">
    <location>
        <begin position="585"/>
        <end position="634"/>
    </location>
</feature>
<feature type="transmembrane region" description="Helical" evidence="6">
    <location>
        <begin position="1194"/>
        <end position="1213"/>
    </location>
</feature>
<feature type="transmembrane region" description="Helical" evidence="6">
    <location>
        <begin position="286"/>
        <end position="304"/>
    </location>
</feature>
<keyword evidence="8" id="KW-1185">Reference proteome</keyword>
<name>A0A2A6B607_PRIPA</name>
<evidence type="ECO:0000256" key="2">
    <source>
        <dbReference type="ARBA" id="ARBA00022692"/>
    </source>
</evidence>
<keyword evidence="2 6" id="KW-0812">Transmembrane</keyword>
<evidence type="ECO:0000256" key="1">
    <source>
        <dbReference type="ARBA" id="ARBA00004370"/>
    </source>
</evidence>
<proteinExistence type="predicted"/>
<feature type="region of interest" description="Disordered" evidence="5">
    <location>
        <begin position="1"/>
        <end position="89"/>
    </location>
</feature>